<evidence type="ECO:0000256" key="4">
    <source>
        <dbReference type="ARBA" id="ARBA00022840"/>
    </source>
</evidence>
<dbReference type="KEGG" id="kyr:CVV65_13995"/>
<dbReference type="PROSITE" id="PS50893">
    <property type="entry name" value="ABC_TRANSPORTER_2"/>
    <property type="match status" value="1"/>
</dbReference>
<dbReference type="PROSITE" id="PS00211">
    <property type="entry name" value="ABC_TRANSPORTER_1"/>
    <property type="match status" value="1"/>
</dbReference>
<dbReference type="Pfam" id="PF00005">
    <property type="entry name" value="ABC_tran"/>
    <property type="match status" value="1"/>
</dbReference>
<dbReference type="Gene3D" id="3.40.50.300">
    <property type="entry name" value="P-loop containing nucleotide triphosphate hydrolases"/>
    <property type="match status" value="1"/>
</dbReference>
<dbReference type="GO" id="GO:0005524">
    <property type="term" value="F:ATP binding"/>
    <property type="evidence" value="ECO:0007669"/>
    <property type="project" value="UniProtKB-KW"/>
</dbReference>
<dbReference type="PANTHER" id="PTHR43776">
    <property type="entry name" value="TRANSPORT ATP-BINDING PROTEIN"/>
    <property type="match status" value="1"/>
</dbReference>
<dbReference type="GO" id="GO:0016887">
    <property type="term" value="F:ATP hydrolysis activity"/>
    <property type="evidence" value="ECO:0007669"/>
    <property type="project" value="InterPro"/>
</dbReference>
<dbReference type="CDD" id="cd03257">
    <property type="entry name" value="ABC_NikE_OppD_transporters"/>
    <property type="match status" value="1"/>
</dbReference>
<dbReference type="SUPFAM" id="SSF52540">
    <property type="entry name" value="P-loop containing nucleoside triphosphate hydrolases"/>
    <property type="match status" value="1"/>
</dbReference>
<dbReference type="InterPro" id="IPR003593">
    <property type="entry name" value="AAA+_ATPase"/>
</dbReference>
<keyword evidence="2" id="KW-0813">Transport</keyword>
<accession>A0A2K8N974</accession>
<gene>
    <name evidence="6" type="ORF">CVV65_13995</name>
</gene>
<dbReference type="InterPro" id="IPR027417">
    <property type="entry name" value="P-loop_NTPase"/>
</dbReference>
<proteinExistence type="inferred from homology"/>
<organism evidence="6 7">
    <name type="scientific">Kyrpidia spormannii</name>
    <dbReference type="NCBI Taxonomy" id="2055160"/>
    <lineage>
        <taxon>Bacteria</taxon>
        <taxon>Bacillati</taxon>
        <taxon>Bacillota</taxon>
        <taxon>Bacilli</taxon>
        <taxon>Bacillales</taxon>
        <taxon>Alicyclobacillaceae</taxon>
        <taxon>Kyrpidia</taxon>
    </lineage>
</organism>
<comment type="similarity">
    <text evidence="1">Belongs to the ABC transporter superfamily.</text>
</comment>
<evidence type="ECO:0000256" key="2">
    <source>
        <dbReference type="ARBA" id="ARBA00022448"/>
    </source>
</evidence>
<dbReference type="InterPro" id="IPR050319">
    <property type="entry name" value="ABC_transp_ATP-bind"/>
</dbReference>
<protein>
    <submittedName>
        <fullName evidence="6">Peptide ABC transporter ATP-binding protein</fullName>
    </submittedName>
</protein>
<evidence type="ECO:0000256" key="3">
    <source>
        <dbReference type="ARBA" id="ARBA00022741"/>
    </source>
</evidence>
<evidence type="ECO:0000313" key="6">
    <source>
        <dbReference type="EMBL" id="ATY85898.1"/>
    </source>
</evidence>
<evidence type="ECO:0000256" key="1">
    <source>
        <dbReference type="ARBA" id="ARBA00005417"/>
    </source>
</evidence>
<dbReference type="InterPro" id="IPR003439">
    <property type="entry name" value="ABC_transporter-like_ATP-bd"/>
</dbReference>
<keyword evidence="4 6" id="KW-0067">ATP-binding</keyword>
<evidence type="ECO:0000313" key="7">
    <source>
        <dbReference type="Proteomes" id="UP000231932"/>
    </source>
</evidence>
<reference evidence="7" key="1">
    <citation type="submission" date="2017-11" db="EMBL/GenBank/DDBJ databases">
        <title>Complete Genome Sequence of Kyrpidia sp. Strain EA-1, a thermophilic, hydrogen-oxidizing Bacterium, isolated from the Azores.</title>
        <authorList>
            <person name="Reiner J.E."/>
            <person name="Lapp C.J."/>
            <person name="Bunk B."/>
            <person name="Gescher J."/>
        </authorList>
    </citation>
    <scope>NUCLEOTIDE SEQUENCE [LARGE SCALE GENOMIC DNA]</scope>
    <source>
        <strain evidence="7">EA-1</strain>
    </source>
</reference>
<sequence length="306" mass="33311">MAVQAHVAPDDRGICSPSCKMLETEGRSMTRTEESILTVRALCKTFRVGGLGRNKTEIRAVDGVSFDVAAGESLGLIGESGSGKSTLGRLIAGLLQPDSGEIVFRGKPAWDGAGARTHRRVIQIVFQDSGSAFNPRLPINRQILEPFVRHHRGVSLSEARARVARLLEVVGLTPGHGERYPHELSGGQRQRAALARALAVEPELLVLDEPVSALDVSVRAQIVQLLVELRETYGLTYLFIAHNLDVVAQLCHRVAVMYRGKIVELAEAESLYRQPTHPYSRMLLSSVLTVDGDLGHVYREAAGVRG</sequence>
<dbReference type="EMBL" id="CP024955">
    <property type="protein sequence ID" value="ATY85898.1"/>
    <property type="molecule type" value="Genomic_DNA"/>
</dbReference>
<dbReference type="PANTHER" id="PTHR43776:SF7">
    <property type="entry name" value="D,D-DIPEPTIDE TRANSPORT ATP-BINDING PROTEIN DDPF-RELATED"/>
    <property type="match status" value="1"/>
</dbReference>
<keyword evidence="3" id="KW-0547">Nucleotide-binding</keyword>
<keyword evidence="7" id="KW-1185">Reference proteome</keyword>
<dbReference type="SMART" id="SM00382">
    <property type="entry name" value="AAA"/>
    <property type="match status" value="1"/>
</dbReference>
<name>A0A2K8N974_9BACL</name>
<dbReference type="GO" id="GO:0055085">
    <property type="term" value="P:transmembrane transport"/>
    <property type="evidence" value="ECO:0007669"/>
    <property type="project" value="UniProtKB-ARBA"/>
</dbReference>
<dbReference type="AlphaFoldDB" id="A0A2K8N974"/>
<dbReference type="Proteomes" id="UP000231932">
    <property type="component" value="Chromosome"/>
</dbReference>
<feature type="domain" description="ABC transporter" evidence="5">
    <location>
        <begin position="46"/>
        <end position="284"/>
    </location>
</feature>
<dbReference type="InterPro" id="IPR017871">
    <property type="entry name" value="ABC_transporter-like_CS"/>
</dbReference>
<evidence type="ECO:0000259" key="5">
    <source>
        <dbReference type="PROSITE" id="PS50893"/>
    </source>
</evidence>